<evidence type="ECO:0000313" key="2">
    <source>
        <dbReference type="EMBL" id="KAK9667541.1"/>
    </source>
</evidence>
<gene>
    <name evidence="2" type="ORF">K7432_017718</name>
</gene>
<dbReference type="Proteomes" id="UP001479436">
    <property type="component" value="Unassembled WGS sequence"/>
</dbReference>
<accession>A0ABR2VJZ2</accession>
<keyword evidence="1" id="KW-1133">Transmembrane helix</keyword>
<keyword evidence="1" id="KW-0472">Membrane</keyword>
<organism evidence="2 3">
    <name type="scientific">Basidiobolus ranarum</name>
    <dbReference type="NCBI Taxonomy" id="34480"/>
    <lineage>
        <taxon>Eukaryota</taxon>
        <taxon>Fungi</taxon>
        <taxon>Fungi incertae sedis</taxon>
        <taxon>Zoopagomycota</taxon>
        <taxon>Entomophthoromycotina</taxon>
        <taxon>Basidiobolomycetes</taxon>
        <taxon>Basidiobolales</taxon>
        <taxon>Basidiobolaceae</taxon>
        <taxon>Basidiobolus</taxon>
    </lineage>
</organism>
<comment type="caution">
    <text evidence="2">The sequence shown here is derived from an EMBL/GenBank/DDBJ whole genome shotgun (WGS) entry which is preliminary data.</text>
</comment>
<dbReference type="EMBL" id="JASJQH010011091">
    <property type="protein sequence ID" value="KAK9667541.1"/>
    <property type="molecule type" value="Genomic_DNA"/>
</dbReference>
<protein>
    <submittedName>
        <fullName evidence="2">Uncharacterized protein</fullName>
    </submittedName>
</protein>
<reference evidence="2 3" key="1">
    <citation type="submission" date="2023-04" db="EMBL/GenBank/DDBJ databases">
        <title>Genome of Basidiobolus ranarum AG-B5.</title>
        <authorList>
            <person name="Stajich J.E."/>
            <person name="Carter-House D."/>
            <person name="Gryganskyi A."/>
        </authorList>
    </citation>
    <scope>NUCLEOTIDE SEQUENCE [LARGE SCALE GENOMIC DNA]</scope>
    <source>
        <strain evidence="2 3">AG-B5</strain>
    </source>
</reference>
<keyword evidence="3" id="KW-1185">Reference proteome</keyword>
<name>A0ABR2VJZ2_9FUNG</name>
<keyword evidence="1" id="KW-0812">Transmembrane</keyword>
<proteinExistence type="predicted"/>
<sequence>MNKYDCTKSNGCPVPGHKCHTRRQLCFPGDRSQCTDDKLEVIRLGGTYNMFCGVAKGLPGTIDFAQDNKCEEWEISSSGLCYLPACDEKQIKCLRDEKECQALELNSADLKCFWKTVPGGSGKGNTSGPVVSESLPSSGLNGGQIAGIGIGSAVGVAIIAVGLLLFFRKKQSNRNASTPPSYVENGEMTPIEVKTVTR</sequence>
<evidence type="ECO:0000313" key="3">
    <source>
        <dbReference type="Proteomes" id="UP001479436"/>
    </source>
</evidence>
<evidence type="ECO:0000256" key="1">
    <source>
        <dbReference type="SAM" id="Phobius"/>
    </source>
</evidence>
<feature type="transmembrane region" description="Helical" evidence="1">
    <location>
        <begin position="145"/>
        <end position="167"/>
    </location>
</feature>